<name>A0AAV3UZM0_9ALTE</name>
<gene>
    <name evidence="1" type="ORF">GCHA_2389</name>
</gene>
<proteinExistence type="predicted"/>
<dbReference type="EMBL" id="BAEM01000033">
    <property type="protein sequence ID" value="GAC10336.1"/>
    <property type="molecule type" value="Genomic_DNA"/>
</dbReference>
<accession>A0AAV3UZM0</accession>
<sequence length="38" mass="4263">MAIKSALSAIFNFIPQPSERYTTQSSHPDISILQLHGY</sequence>
<evidence type="ECO:0000313" key="1">
    <source>
        <dbReference type="EMBL" id="GAC10336.1"/>
    </source>
</evidence>
<organism evidence="1 2">
    <name type="scientific">Paraglaciecola chathamensis S18K6</name>
    <dbReference type="NCBI Taxonomy" id="1127672"/>
    <lineage>
        <taxon>Bacteria</taxon>
        <taxon>Pseudomonadati</taxon>
        <taxon>Pseudomonadota</taxon>
        <taxon>Gammaproteobacteria</taxon>
        <taxon>Alteromonadales</taxon>
        <taxon>Alteromonadaceae</taxon>
        <taxon>Paraglaciecola</taxon>
    </lineage>
</organism>
<comment type="caution">
    <text evidence="1">The sequence shown here is derived from an EMBL/GenBank/DDBJ whole genome shotgun (WGS) entry which is preliminary data.</text>
</comment>
<dbReference type="Proteomes" id="UP000006320">
    <property type="component" value="Unassembled WGS sequence"/>
</dbReference>
<reference evidence="1 2" key="1">
    <citation type="journal article" date="2017" name="Antonie Van Leeuwenhoek">
        <title>Rhizobium rhizosphaerae sp. nov., a novel species isolated from rice rhizosphere.</title>
        <authorList>
            <person name="Zhao J.J."/>
            <person name="Zhang J."/>
            <person name="Zhang R.J."/>
            <person name="Zhang C.W."/>
            <person name="Yin H.Q."/>
            <person name="Zhang X.X."/>
        </authorList>
    </citation>
    <scope>NUCLEOTIDE SEQUENCE [LARGE SCALE GENOMIC DNA]</scope>
    <source>
        <strain evidence="1 2">S18K6</strain>
    </source>
</reference>
<dbReference type="AlphaFoldDB" id="A0AAV3UZM0"/>
<protein>
    <submittedName>
        <fullName evidence="1">Uncharacterized protein</fullName>
    </submittedName>
</protein>
<evidence type="ECO:0000313" key="2">
    <source>
        <dbReference type="Proteomes" id="UP000006320"/>
    </source>
</evidence>